<keyword evidence="1" id="KW-0732">Signal</keyword>
<name>A0A2W2BY29_9HYPH</name>
<sequence length="68" mass="6939">MKTLTTSIVLSVMFLSAGAFAGSSRGVHPAVMPAASPANVTIVTKNAAWPPVGQISVEPCSRARCIAI</sequence>
<accession>A0A2W2BY29</accession>
<dbReference type="AlphaFoldDB" id="A0A2W2BY29"/>
<comment type="caution">
    <text evidence="2">The sequence shown here is derived from an EMBL/GenBank/DDBJ whole genome shotgun (WGS) entry which is preliminary data.</text>
</comment>
<proteinExistence type="predicted"/>
<keyword evidence="3" id="KW-1185">Reference proteome</keyword>
<evidence type="ECO:0000256" key="1">
    <source>
        <dbReference type="SAM" id="SignalP"/>
    </source>
</evidence>
<dbReference type="RefSeq" id="WP_111195683.1">
    <property type="nucleotide sequence ID" value="NZ_QKVK01000001.1"/>
</dbReference>
<feature type="signal peptide" evidence="1">
    <location>
        <begin position="1"/>
        <end position="21"/>
    </location>
</feature>
<gene>
    <name evidence="2" type="ORF">DK847_00595</name>
</gene>
<feature type="chain" id="PRO_5015839135" evidence="1">
    <location>
        <begin position="22"/>
        <end position="68"/>
    </location>
</feature>
<organism evidence="2 3">
    <name type="scientific">Aestuariivirga litoralis</name>
    <dbReference type="NCBI Taxonomy" id="2650924"/>
    <lineage>
        <taxon>Bacteria</taxon>
        <taxon>Pseudomonadati</taxon>
        <taxon>Pseudomonadota</taxon>
        <taxon>Alphaproteobacteria</taxon>
        <taxon>Hyphomicrobiales</taxon>
        <taxon>Aestuariivirgaceae</taxon>
        <taxon>Aestuariivirga</taxon>
    </lineage>
</organism>
<dbReference type="EMBL" id="QKVK01000001">
    <property type="protein sequence ID" value="PZF78356.1"/>
    <property type="molecule type" value="Genomic_DNA"/>
</dbReference>
<reference evidence="3" key="1">
    <citation type="submission" date="2018-06" db="EMBL/GenBank/DDBJ databases">
        <title>Aestuariibacter litoralis strain KCTC 52945T.</title>
        <authorList>
            <person name="Li X."/>
            <person name="Salam N."/>
            <person name="Li J.-L."/>
            <person name="Chen Y.-M."/>
            <person name="Yang Z.-W."/>
            <person name="Zhang L.-Y."/>
            <person name="Han M.-X."/>
            <person name="Xiao M."/>
            <person name="Li W.-J."/>
        </authorList>
    </citation>
    <scope>NUCLEOTIDE SEQUENCE [LARGE SCALE GENOMIC DNA]</scope>
    <source>
        <strain evidence="3">KCTC 52945</strain>
    </source>
</reference>
<evidence type="ECO:0000313" key="3">
    <source>
        <dbReference type="Proteomes" id="UP000248795"/>
    </source>
</evidence>
<evidence type="ECO:0000313" key="2">
    <source>
        <dbReference type="EMBL" id="PZF78356.1"/>
    </source>
</evidence>
<dbReference type="Proteomes" id="UP000248795">
    <property type="component" value="Unassembled WGS sequence"/>
</dbReference>
<protein>
    <submittedName>
        <fullName evidence="2">Uncharacterized protein</fullName>
    </submittedName>
</protein>